<feature type="transmembrane region" description="Helical" evidence="6">
    <location>
        <begin position="83"/>
        <end position="106"/>
    </location>
</feature>
<evidence type="ECO:0000256" key="2">
    <source>
        <dbReference type="ARBA" id="ARBA00022723"/>
    </source>
</evidence>
<name>A0A2G9GBG4_9LAMI</name>
<dbReference type="GO" id="GO:0005524">
    <property type="term" value="F:ATP binding"/>
    <property type="evidence" value="ECO:0007669"/>
    <property type="project" value="UniProtKB-KW"/>
</dbReference>
<feature type="transmembrane region" description="Helical" evidence="6">
    <location>
        <begin position="54"/>
        <end position="71"/>
    </location>
</feature>
<evidence type="ECO:0000313" key="8">
    <source>
        <dbReference type="EMBL" id="PIN02320.1"/>
    </source>
</evidence>
<organism evidence="8 9">
    <name type="scientific">Handroanthus impetiginosus</name>
    <dbReference type="NCBI Taxonomy" id="429701"/>
    <lineage>
        <taxon>Eukaryota</taxon>
        <taxon>Viridiplantae</taxon>
        <taxon>Streptophyta</taxon>
        <taxon>Embryophyta</taxon>
        <taxon>Tracheophyta</taxon>
        <taxon>Spermatophyta</taxon>
        <taxon>Magnoliopsida</taxon>
        <taxon>eudicotyledons</taxon>
        <taxon>Gunneridae</taxon>
        <taxon>Pentapetalae</taxon>
        <taxon>asterids</taxon>
        <taxon>lamiids</taxon>
        <taxon>Lamiales</taxon>
        <taxon>Bignoniaceae</taxon>
        <taxon>Crescentiina</taxon>
        <taxon>Tabebuia alliance</taxon>
        <taxon>Handroanthus</taxon>
    </lineage>
</organism>
<evidence type="ECO:0000256" key="5">
    <source>
        <dbReference type="ARBA" id="ARBA00022840"/>
    </source>
</evidence>
<proteinExistence type="predicted"/>
<gene>
    <name evidence="8" type="ORF">CDL12_25166</name>
</gene>
<keyword evidence="4 8" id="KW-0418">Kinase</keyword>
<evidence type="ECO:0000256" key="4">
    <source>
        <dbReference type="ARBA" id="ARBA00022777"/>
    </source>
</evidence>
<dbReference type="GO" id="GO:0051740">
    <property type="term" value="F:ethylene binding"/>
    <property type="evidence" value="ECO:0007669"/>
    <property type="project" value="TreeGrafter"/>
</dbReference>
<feature type="transmembrane region" description="Helical" evidence="6">
    <location>
        <begin position="20"/>
        <end position="42"/>
    </location>
</feature>
<evidence type="ECO:0000256" key="1">
    <source>
        <dbReference type="ARBA" id="ARBA00022679"/>
    </source>
</evidence>
<dbReference type="EMBL" id="NKXS01005973">
    <property type="protein sequence ID" value="PIN02320.1"/>
    <property type="molecule type" value="Genomic_DNA"/>
</dbReference>
<reference evidence="9" key="1">
    <citation type="journal article" date="2018" name="Gigascience">
        <title>Genome assembly of the Pink Ipe (Handroanthus impetiginosus, Bignoniaceae), a highly valued, ecologically keystone Neotropical timber forest tree.</title>
        <authorList>
            <person name="Silva-Junior O.B."/>
            <person name="Grattapaglia D."/>
            <person name="Novaes E."/>
            <person name="Collevatti R.G."/>
        </authorList>
    </citation>
    <scope>NUCLEOTIDE SEQUENCE [LARGE SCALE GENOMIC DNA]</scope>
    <source>
        <strain evidence="9">cv. UFG-1</strain>
    </source>
</reference>
<dbReference type="PANTHER" id="PTHR24423">
    <property type="entry name" value="TWO-COMPONENT SENSOR HISTIDINE KINASE"/>
    <property type="match status" value="1"/>
</dbReference>
<dbReference type="Pfam" id="PF25487">
    <property type="entry name" value="ETR1_N"/>
    <property type="match status" value="1"/>
</dbReference>
<keyword evidence="9" id="KW-1185">Reference proteome</keyword>
<keyword evidence="6" id="KW-0472">Membrane</keyword>
<dbReference type="GO" id="GO:0046872">
    <property type="term" value="F:metal ion binding"/>
    <property type="evidence" value="ECO:0007669"/>
    <property type="project" value="UniProtKB-KW"/>
</dbReference>
<keyword evidence="6" id="KW-1133">Transmembrane helix</keyword>
<evidence type="ECO:0000256" key="6">
    <source>
        <dbReference type="SAM" id="Phobius"/>
    </source>
</evidence>
<protein>
    <submittedName>
        <fullName evidence="8">Histidine kinase</fullName>
        <ecNumber evidence="8">2.7.13.3</ecNumber>
    </submittedName>
</protein>
<dbReference type="OrthoDB" id="1704464at2759"/>
<keyword evidence="1 8" id="KW-0808">Transferase</keyword>
<dbReference type="GO" id="GO:0005783">
    <property type="term" value="C:endoplasmic reticulum"/>
    <property type="evidence" value="ECO:0007669"/>
    <property type="project" value="TreeGrafter"/>
</dbReference>
<dbReference type="InterPro" id="IPR058544">
    <property type="entry name" value="ETR1_N"/>
</dbReference>
<evidence type="ECO:0000256" key="3">
    <source>
        <dbReference type="ARBA" id="ARBA00022741"/>
    </source>
</evidence>
<dbReference type="Proteomes" id="UP000231279">
    <property type="component" value="Unassembled WGS sequence"/>
</dbReference>
<feature type="domain" description="Ethylene receptor 1-like N-terminal" evidence="7">
    <location>
        <begin position="17"/>
        <end position="106"/>
    </location>
</feature>
<keyword evidence="3" id="KW-0547">Nucleotide-binding</keyword>
<dbReference type="GO" id="GO:0038199">
    <property type="term" value="F:ethylene receptor activity"/>
    <property type="evidence" value="ECO:0007669"/>
    <property type="project" value="TreeGrafter"/>
</dbReference>
<sequence>MEFCNCIEPPWPADELLMKYQYISDFIIALAYFAIPLELMYLIKKYAVFPYRWVLVRFGAVIALCGAIHLIDLWRFSLHTRNVALVMTAAKILTAVVSWATAVMLLM</sequence>
<dbReference type="STRING" id="429701.A0A2G9GBG4"/>
<dbReference type="PANTHER" id="PTHR24423:SF615">
    <property type="entry name" value="ETHYLENE RECEPTOR 1"/>
    <property type="match status" value="1"/>
</dbReference>
<keyword evidence="6" id="KW-0812">Transmembrane</keyword>
<comment type="caution">
    <text evidence="8">The sequence shown here is derived from an EMBL/GenBank/DDBJ whole genome shotgun (WGS) entry which is preliminary data.</text>
</comment>
<evidence type="ECO:0000313" key="9">
    <source>
        <dbReference type="Proteomes" id="UP000231279"/>
    </source>
</evidence>
<keyword evidence="2" id="KW-0479">Metal-binding</keyword>
<dbReference type="EC" id="2.7.13.3" evidence="8"/>
<evidence type="ECO:0000259" key="7">
    <source>
        <dbReference type="Pfam" id="PF25487"/>
    </source>
</evidence>
<dbReference type="AlphaFoldDB" id="A0A2G9GBG4"/>
<dbReference type="GO" id="GO:0004673">
    <property type="term" value="F:protein histidine kinase activity"/>
    <property type="evidence" value="ECO:0007669"/>
    <property type="project" value="UniProtKB-EC"/>
</dbReference>
<keyword evidence="5" id="KW-0067">ATP-binding</keyword>
<accession>A0A2G9GBG4</accession>